<accession>A0A2H5QQV0</accession>
<keyword evidence="2" id="KW-1133">Transmembrane helix</keyword>
<keyword evidence="2" id="KW-0472">Membrane</keyword>
<dbReference type="Proteomes" id="UP000236630">
    <property type="component" value="Unassembled WGS sequence"/>
</dbReference>
<name>A0A2H5QQV0_CITUN</name>
<keyword evidence="4" id="KW-1185">Reference proteome</keyword>
<keyword evidence="2" id="KW-0812">Transmembrane</keyword>
<feature type="region of interest" description="Disordered" evidence="1">
    <location>
        <begin position="1"/>
        <end position="69"/>
    </location>
</feature>
<gene>
    <name evidence="3" type="ORF">CUMW_253190</name>
</gene>
<protein>
    <submittedName>
        <fullName evidence="3">Uncharacterized protein</fullName>
    </submittedName>
</protein>
<reference evidence="3 4" key="1">
    <citation type="journal article" date="2017" name="Front. Genet.">
        <title>Draft sequencing of the heterozygous diploid genome of Satsuma (Citrus unshiu Marc.) using a hybrid assembly approach.</title>
        <authorList>
            <person name="Shimizu T."/>
            <person name="Tanizawa Y."/>
            <person name="Mochizuki T."/>
            <person name="Nagasaki H."/>
            <person name="Yoshioka T."/>
            <person name="Toyoda A."/>
            <person name="Fujiyama A."/>
            <person name="Kaminuma E."/>
            <person name="Nakamura Y."/>
        </authorList>
    </citation>
    <scope>NUCLEOTIDE SEQUENCE [LARGE SCALE GENOMIC DNA]</scope>
    <source>
        <strain evidence="4">cv. Miyagawa wase</strain>
    </source>
</reference>
<dbReference type="EMBL" id="BDQV01000644">
    <property type="protein sequence ID" value="GAY66989.1"/>
    <property type="molecule type" value="Genomic_DNA"/>
</dbReference>
<feature type="compositionally biased region" description="Pro residues" evidence="1">
    <location>
        <begin position="10"/>
        <end position="62"/>
    </location>
</feature>
<proteinExistence type="predicted"/>
<organism evidence="3 4">
    <name type="scientific">Citrus unshiu</name>
    <name type="common">Satsuma mandarin</name>
    <name type="synonym">Citrus nobilis var. unshiu</name>
    <dbReference type="NCBI Taxonomy" id="55188"/>
    <lineage>
        <taxon>Eukaryota</taxon>
        <taxon>Viridiplantae</taxon>
        <taxon>Streptophyta</taxon>
        <taxon>Embryophyta</taxon>
        <taxon>Tracheophyta</taxon>
        <taxon>Spermatophyta</taxon>
        <taxon>Magnoliopsida</taxon>
        <taxon>eudicotyledons</taxon>
        <taxon>Gunneridae</taxon>
        <taxon>Pentapetalae</taxon>
        <taxon>rosids</taxon>
        <taxon>malvids</taxon>
        <taxon>Sapindales</taxon>
        <taxon>Rutaceae</taxon>
        <taxon>Aurantioideae</taxon>
        <taxon>Citrus</taxon>
    </lineage>
</organism>
<dbReference type="AlphaFoldDB" id="A0A2H5QQV0"/>
<evidence type="ECO:0000313" key="4">
    <source>
        <dbReference type="Proteomes" id="UP000236630"/>
    </source>
</evidence>
<feature type="transmembrane region" description="Helical" evidence="2">
    <location>
        <begin position="108"/>
        <end position="128"/>
    </location>
</feature>
<sequence>MSYHHKHNPEPYPPPGYSSAYPPPPGYPSAPTPPQPPYERYPSPPAPHGYPYPQPPPPPGGPRPYEGYQGYFAEGYPHPPPPPPPQHCHYEHYHYQNQSDGCFSILQGWFLGLMTVVYLHLMSFSYYLRSPTVGPFLHLFLH</sequence>
<comment type="caution">
    <text evidence="3">The sequence shown here is derived from an EMBL/GenBank/DDBJ whole genome shotgun (WGS) entry which is preliminary data.</text>
</comment>
<evidence type="ECO:0000256" key="1">
    <source>
        <dbReference type="SAM" id="MobiDB-lite"/>
    </source>
</evidence>
<evidence type="ECO:0000256" key="2">
    <source>
        <dbReference type="SAM" id="Phobius"/>
    </source>
</evidence>
<evidence type="ECO:0000313" key="3">
    <source>
        <dbReference type="EMBL" id="GAY66989.1"/>
    </source>
</evidence>